<evidence type="ECO:0000313" key="2">
    <source>
        <dbReference type="Proteomes" id="UP000236161"/>
    </source>
</evidence>
<dbReference type="PANTHER" id="PTHR11439">
    <property type="entry name" value="GAG-POL-RELATED RETROTRANSPOSON"/>
    <property type="match status" value="1"/>
</dbReference>
<dbReference type="OrthoDB" id="443140at2759"/>
<dbReference type="PANTHER" id="PTHR11439:SF467">
    <property type="entry name" value="INTEGRASE CATALYTIC DOMAIN-CONTAINING PROTEIN"/>
    <property type="match status" value="1"/>
</dbReference>
<protein>
    <submittedName>
        <fullName evidence="1">Retrovirus-related Pol polyprotein from transposon TNT 1-94</fullName>
    </submittedName>
</protein>
<gene>
    <name evidence="1" type="ORF">AXF42_Ash000039</name>
</gene>
<dbReference type="Proteomes" id="UP000236161">
    <property type="component" value="Unassembled WGS sequence"/>
</dbReference>
<evidence type="ECO:0000313" key="1">
    <source>
        <dbReference type="EMBL" id="PKA54206.1"/>
    </source>
</evidence>
<proteinExistence type="predicted"/>
<accession>A0A2I0AFD3</accession>
<dbReference type="STRING" id="1088818.A0A2I0AFD3"/>
<sequence>MANVPYASAVDSLMYAMVSMRPDIAFVVGVVTRFMANLSSKHWEAIKWLLRYLKGTASIALCYKKGKVILKRYMDTDLGRDLDYRKSTSRYVFTLGGTAISWMSKLQKYVALSTTEAEYVAISEAGKEIFWLRSF</sequence>
<reference evidence="1 2" key="1">
    <citation type="journal article" date="2017" name="Nature">
        <title>The Apostasia genome and the evolution of orchids.</title>
        <authorList>
            <person name="Zhang G.Q."/>
            <person name="Liu K.W."/>
            <person name="Li Z."/>
            <person name="Lohaus R."/>
            <person name="Hsiao Y.Y."/>
            <person name="Niu S.C."/>
            <person name="Wang J.Y."/>
            <person name="Lin Y.C."/>
            <person name="Xu Q."/>
            <person name="Chen L.J."/>
            <person name="Yoshida K."/>
            <person name="Fujiwara S."/>
            <person name="Wang Z.W."/>
            <person name="Zhang Y.Q."/>
            <person name="Mitsuda N."/>
            <person name="Wang M."/>
            <person name="Liu G.H."/>
            <person name="Pecoraro L."/>
            <person name="Huang H.X."/>
            <person name="Xiao X.J."/>
            <person name="Lin M."/>
            <person name="Wu X.Y."/>
            <person name="Wu W.L."/>
            <person name="Chen Y.Y."/>
            <person name="Chang S.B."/>
            <person name="Sakamoto S."/>
            <person name="Ohme-Takagi M."/>
            <person name="Yagi M."/>
            <person name="Zeng S.J."/>
            <person name="Shen C.Y."/>
            <person name="Yeh C.M."/>
            <person name="Luo Y.B."/>
            <person name="Tsai W.C."/>
            <person name="Van de Peer Y."/>
            <person name="Liu Z.J."/>
        </authorList>
    </citation>
    <scope>NUCLEOTIDE SEQUENCE [LARGE SCALE GENOMIC DNA]</scope>
    <source>
        <strain evidence="2">cv. Shenzhen</strain>
        <tissue evidence="1">Stem</tissue>
    </source>
</reference>
<dbReference type="CDD" id="cd09272">
    <property type="entry name" value="RNase_HI_RT_Ty1"/>
    <property type="match status" value="1"/>
</dbReference>
<organism evidence="1 2">
    <name type="scientific">Apostasia shenzhenica</name>
    <dbReference type="NCBI Taxonomy" id="1088818"/>
    <lineage>
        <taxon>Eukaryota</taxon>
        <taxon>Viridiplantae</taxon>
        <taxon>Streptophyta</taxon>
        <taxon>Embryophyta</taxon>
        <taxon>Tracheophyta</taxon>
        <taxon>Spermatophyta</taxon>
        <taxon>Magnoliopsida</taxon>
        <taxon>Liliopsida</taxon>
        <taxon>Asparagales</taxon>
        <taxon>Orchidaceae</taxon>
        <taxon>Apostasioideae</taxon>
        <taxon>Apostasia</taxon>
    </lineage>
</organism>
<name>A0A2I0AFD3_9ASPA</name>
<dbReference type="EMBL" id="KZ451982">
    <property type="protein sequence ID" value="PKA54206.1"/>
    <property type="molecule type" value="Genomic_DNA"/>
</dbReference>
<keyword evidence="2" id="KW-1185">Reference proteome</keyword>
<dbReference type="AlphaFoldDB" id="A0A2I0AFD3"/>